<reference evidence="6" key="2">
    <citation type="submission" date="2020-05" db="UniProtKB">
        <authorList>
            <consortium name="EnsemblMetazoa"/>
        </authorList>
    </citation>
    <scope>IDENTIFICATION</scope>
    <source>
        <strain evidence="6">WRAIR2</strain>
    </source>
</reference>
<dbReference type="AlphaFoldDB" id="A0A1Y9H2G0"/>
<feature type="transmembrane region" description="Helical" evidence="5">
    <location>
        <begin position="451"/>
        <end position="470"/>
    </location>
</feature>
<dbReference type="PANTHER" id="PTHR48043:SF159">
    <property type="entry name" value="EG:EG0003.4 PROTEIN-RELATED"/>
    <property type="match status" value="1"/>
</dbReference>
<evidence type="ECO:0000256" key="5">
    <source>
        <dbReference type="RuleBase" id="RU362059"/>
    </source>
</evidence>
<dbReference type="FunFam" id="3.40.50.2000:FF:000021">
    <property type="entry name" value="UDP-glucuronosyltransferase"/>
    <property type="match status" value="1"/>
</dbReference>
<keyword evidence="3 4" id="KW-0808">Transferase</keyword>
<evidence type="ECO:0000256" key="1">
    <source>
        <dbReference type="ARBA" id="ARBA00009995"/>
    </source>
</evidence>
<dbReference type="PROSITE" id="PS00375">
    <property type="entry name" value="UDPGT"/>
    <property type="match status" value="1"/>
</dbReference>
<dbReference type="VEuPathDB" id="VectorBase:ADIR015851"/>
<dbReference type="Proteomes" id="UP000075884">
    <property type="component" value="Unassembled WGS sequence"/>
</dbReference>
<evidence type="ECO:0000256" key="2">
    <source>
        <dbReference type="ARBA" id="ARBA00022676"/>
    </source>
</evidence>
<sequence length="491" mass="55683">MSKSHWILGSALMKELAMDGHEVTVISPFTLKNAPKTYRHVEIVYREGFFEEIMDEVFDKIEDSIVEKMLELGTFVNDIANTTLTSPEVQALLHSDETFDLLVLEIFLDDVFLGFADRFNCPVVGMSTFGASTWVNSLTGSPQPLSYVPHPMLSFTDKMNFWQRLGNVMFTAFDEALVKVMVEPTHEQYYAQFFPNATRSLRDMQRHGVSLVLVNSHFSLSFPRPYLPNLIEVGGFHVNRKVNPLPEDIKTFIEQSEHGVIYFSMGSNLKPSKMDKQKRDDVIKVLSAVKQNVIWKWDDDTLVLDKKKFLLGKWFPQDDILAHPKVKLFITHGGLLSCTESIHHGVPIVGIPIFGDQMLNMARAEQSGWGVGVAYTKLNEQTFSKAISEVIGDKSYAANVKIISQRLRDQPLAPMDMAKFWVEYVLRHDGAKHLISSAQDLNFVEYNNLDVYAFLATVALVVVLSVRFCIKKLFSSLFRRASGKHSSKKTN</sequence>
<dbReference type="InterPro" id="IPR050271">
    <property type="entry name" value="UDP-glycosyltransferase"/>
</dbReference>
<protein>
    <recommendedName>
        <fullName evidence="5">UDP-glucuronosyltransferase</fullName>
        <ecNumber evidence="5">2.4.1.17</ecNumber>
    </recommendedName>
</protein>
<organism evidence="6 7">
    <name type="scientific">Anopheles dirus</name>
    <dbReference type="NCBI Taxonomy" id="7168"/>
    <lineage>
        <taxon>Eukaryota</taxon>
        <taxon>Metazoa</taxon>
        <taxon>Ecdysozoa</taxon>
        <taxon>Arthropoda</taxon>
        <taxon>Hexapoda</taxon>
        <taxon>Insecta</taxon>
        <taxon>Pterygota</taxon>
        <taxon>Neoptera</taxon>
        <taxon>Endopterygota</taxon>
        <taxon>Diptera</taxon>
        <taxon>Nematocera</taxon>
        <taxon>Culicoidea</taxon>
        <taxon>Culicidae</taxon>
        <taxon>Anophelinae</taxon>
        <taxon>Anopheles</taxon>
    </lineage>
</organism>
<dbReference type="EnsemblMetazoa" id="ADIR015851-RA">
    <property type="protein sequence ID" value="ADIR015851-PA"/>
    <property type="gene ID" value="ADIR015851"/>
</dbReference>
<evidence type="ECO:0000313" key="7">
    <source>
        <dbReference type="Proteomes" id="UP000075884"/>
    </source>
</evidence>
<dbReference type="EC" id="2.4.1.17" evidence="5"/>
<name>A0A1Y9H2G0_9DIPT</name>
<keyword evidence="2 4" id="KW-0328">Glycosyltransferase</keyword>
<dbReference type="PANTHER" id="PTHR48043">
    <property type="entry name" value="EG:EG0003.4 PROTEIN-RELATED"/>
    <property type="match status" value="1"/>
</dbReference>
<accession>A0A1Y9H2G0</accession>
<comment type="subcellular location">
    <subcellularLocation>
        <location evidence="5">Membrane</location>
        <topology evidence="5">Single-pass membrane protein</topology>
    </subcellularLocation>
</comment>
<dbReference type="GO" id="GO:0015020">
    <property type="term" value="F:glucuronosyltransferase activity"/>
    <property type="evidence" value="ECO:0007669"/>
    <property type="project" value="UniProtKB-EC"/>
</dbReference>
<proteinExistence type="inferred from homology"/>
<evidence type="ECO:0000256" key="3">
    <source>
        <dbReference type="ARBA" id="ARBA00022679"/>
    </source>
</evidence>
<keyword evidence="5" id="KW-1133">Transmembrane helix</keyword>
<dbReference type="InterPro" id="IPR035595">
    <property type="entry name" value="UDP_glycos_trans_CS"/>
</dbReference>
<dbReference type="InterPro" id="IPR002213">
    <property type="entry name" value="UDP_glucos_trans"/>
</dbReference>
<keyword evidence="5" id="KW-0472">Membrane</keyword>
<dbReference type="GO" id="GO:0016020">
    <property type="term" value="C:membrane"/>
    <property type="evidence" value="ECO:0007669"/>
    <property type="project" value="UniProtKB-SubCell"/>
</dbReference>
<reference evidence="7" key="1">
    <citation type="submission" date="2013-03" db="EMBL/GenBank/DDBJ databases">
        <title>The Genome Sequence of Anopheles dirus WRAIR2.</title>
        <authorList>
            <consortium name="The Broad Institute Genomics Platform"/>
            <person name="Neafsey D.E."/>
            <person name="Walton C."/>
            <person name="Walker B."/>
            <person name="Young S.K."/>
            <person name="Zeng Q."/>
            <person name="Gargeya S."/>
            <person name="Fitzgerald M."/>
            <person name="Haas B."/>
            <person name="Abouelleil A."/>
            <person name="Allen A.W."/>
            <person name="Alvarado L."/>
            <person name="Arachchi H.M."/>
            <person name="Berlin A.M."/>
            <person name="Chapman S.B."/>
            <person name="Gainer-Dewar J."/>
            <person name="Goldberg J."/>
            <person name="Griggs A."/>
            <person name="Gujja S."/>
            <person name="Hansen M."/>
            <person name="Howarth C."/>
            <person name="Imamovic A."/>
            <person name="Ireland A."/>
            <person name="Larimer J."/>
            <person name="McCowan C."/>
            <person name="Murphy C."/>
            <person name="Pearson M."/>
            <person name="Poon T.W."/>
            <person name="Priest M."/>
            <person name="Roberts A."/>
            <person name="Saif S."/>
            <person name="Shea T."/>
            <person name="Sisk P."/>
            <person name="Sykes S."/>
            <person name="Wortman J."/>
            <person name="Nusbaum C."/>
            <person name="Birren B."/>
        </authorList>
    </citation>
    <scope>NUCLEOTIDE SEQUENCE [LARGE SCALE GENOMIC DNA]</scope>
    <source>
        <strain evidence="7">WRAIR2</strain>
    </source>
</reference>
<comment type="catalytic activity">
    <reaction evidence="5">
        <text>glucuronate acceptor + UDP-alpha-D-glucuronate = acceptor beta-D-glucuronoside + UDP + H(+)</text>
        <dbReference type="Rhea" id="RHEA:21032"/>
        <dbReference type="ChEBI" id="CHEBI:15378"/>
        <dbReference type="ChEBI" id="CHEBI:58052"/>
        <dbReference type="ChEBI" id="CHEBI:58223"/>
        <dbReference type="ChEBI" id="CHEBI:132367"/>
        <dbReference type="ChEBI" id="CHEBI:132368"/>
        <dbReference type="EC" id="2.4.1.17"/>
    </reaction>
</comment>
<keyword evidence="5" id="KW-0812">Transmembrane</keyword>
<dbReference type="Pfam" id="PF00201">
    <property type="entry name" value="UDPGT"/>
    <property type="match status" value="1"/>
</dbReference>
<evidence type="ECO:0000256" key="4">
    <source>
        <dbReference type="RuleBase" id="RU003718"/>
    </source>
</evidence>
<dbReference type="SUPFAM" id="SSF53756">
    <property type="entry name" value="UDP-Glycosyltransferase/glycogen phosphorylase"/>
    <property type="match status" value="1"/>
</dbReference>
<comment type="similarity">
    <text evidence="1 4">Belongs to the UDP-glycosyltransferase family.</text>
</comment>
<evidence type="ECO:0000313" key="6">
    <source>
        <dbReference type="EnsemblMetazoa" id="ADIR015851-PA"/>
    </source>
</evidence>
<dbReference type="Gene3D" id="3.40.50.2000">
    <property type="entry name" value="Glycogen Phosphorylase B"/>
    <property type="match status" value="1"/>
</dbReference>
<keyword evidence="7" id="KW-1185">Reference proteome</keyword>
<dbReference type="CDD" id="cd03784">
    <property type="entry name" value="GT1_Gtf-like"/>
    <property type="match status" value="1"/>
</dbReference>